<dbReference type="EMBL" id="CADCUZ010000079">
    <property type="protein sequence ID" value="CAA9418383.1"/>
    <property type="molecule type" value="Genomic_DNA"/>
</dbReference>
<proteinExistence type="predicted"/>
<evidence type="ECO:0000256" key="1">
    <source>
        <dbReference type="SAM" id="MobiDB-lite"/>
    </source>
</evidence>
<feature type="compositionally biased region" description="Basic residues" evidence="1">
    <location>
        <begin position="1"/>
        <end position="26"/>
    </location>
</feature>
<reference evidence="2" key="1">
    <citation type="submission" date="2020-02" db="EMBL/GenBank/DDBJ databases">
        <authorList>
            <person name="Meier V. D."/>
        </authorList>
    </citation>
    <scope>NUCLEOTIDE SEQUENCE</scope>
    <source>
        <strain evidence="2">AVDCRST_MAG55</strain>
    </source>
</reference>
<feature type="non-terminal residue" evidence="2">
    <location>
        <position position="1"/>
    </location>
</feature>
<organism evidence="2">
    <name type="scientific">uncultured Rubrobacteraceae bacterium</name>
    <dbReference type="NCBI Taxonomy" id="349277"/>
    <lineage>
        <taxon>Bacteria</taxon>
        <taxon>Bacillati</taxon>
        <taxon>Actinomycetota</taxon>
        <taxon>Rubrobacteria</taxon>
        <taxon>Rubrobacterales</taxon>
        <taxon>Rubrobacteraceae</taxon>
        <taxon>environmental samples</taxon>
    </lineage>
</organism>
<gene>
    <name evidence="2" type="ORF">AVDCRST_MAG55-1819</name>
</gene>
<feature type="compositionally biased region" description="Basic and acidic residues" evidence="1">
    <location>
        <begin position="47"/>
        <end position="76"/>
    </location>
</feature>
<sequence>HPRLRGGRGLGHRAPRGGREARRRGVQRGLAGERKGGRHGPGRPRPAGHEHPDLRRPRLGDSVERGGPHPRQERRLLQHLSGAGLRGDLPDRLRGAGLGADTALRGPDGAPAHPRPV</sequence>
<accession>A0A6J4PSI0</accession>
<feature type="non-terminal residue" evidence="2">
    <location>
        <position position="117"/>
    </location>
</feature>
<name>A0A6J4PSI0_9ACTN</name>
<feature type="region of interest" description="Disordered" evidence="1">
    <location>
        <begin position="1"/>
        <end position="117"/>
    </location>
</feature>
<protein>
    <submittedName>
        <fullName evidence="2">DUF124 domain-containing protein</fullName>
    </submittedName>
</protein>
<dbReference type="AlphaFoldDB" id="A0A6J4PSI0"/>
<evidence type="ECO:0000313" key="2">
    <source>
        <dbReference type="EMBL" id="CAA9418383.1"/>
    </source>
</evidence>